<evidence type="ECO:0000313" key="3">
    <source>
        <dbReference type="Proteomes" id="UP000233469"/>
    </source>
</evidence>
<accession>A0A2N1MPH4</accession>
<feature type="transmembrane region" description="Helical" evidence="1">
    <location>
        <begin position="72"/>
        <end position="89"/>
    </location>
</feature>
<proteinExistence type="predicted"/>
<reference evidence="2 3" key="1">
    <citation type="submission" date="2016-04" db="EMBL/GenBank/DDBJ databases">
        <title>Genome analyses suggest a sexual origin of heterokaryosis in a supposedly ancient asexual fungus.</title>
        <authorList>
            <person name="Ropars J."/>
            <person name="Sedzielewska K."/>
            <person name="Noel J."/>
            <person name="Charron P."/>
            <person name="Farinelli L."/>
            <person name="Marton T."/>
            <person name="Kruger M."/>
            <person name="Pelin A."/>
            <person name="Brachmann A."/>
            <person name="Corradi N."/>
        </authorList>
    </citation>
    <scope>NUCLEOTIDE SEQUENCE [LARGE SCALE GENOMIC DNA]</scope>
    <source>
        <strain evidence="2 3">C2</strain>
    </source>
</reference>
<evidence type="ECO:0000256" key="1">
    <source>
        <dbReference type="SAM" id="Phobius"/>
    </source>
</evidence>
<gene>
    <name evidence="2" type="ORF">RhiirC2_136195</name>
</gene>
<keyword evidence="1" id="KW-1133">Transmembrane helix</keyword>
<comment type="caution">
    <text evidence="2">The sequence shown here is derived from an EMBL/GenBank/DDBJ whole genome shotgun (WGS) entry which is preliminary data.</text>
</comment>
<reference evidence="2 3" key="2">
    <citation type="submission" date="2017-10" db="EMBL/GenBank/DDBJ databases">
        <title>Extensive intraspecific genome diversity in a model arbuscular mycorrhizal fungus.</title>
        <authorList>
            <person name="Chen E.C.H."/>
            <person name="Morin E."/>
            <person name="Baudet D."/>
            <person name="Noel J."/>
            <person name="Ndikumana S."/>
            <person name="Charron P."/>
            <person name="St-Onge C."/>
            <person name="Giorgi J."/>
            <person name="Grigoriev I.V."/>
            <person name="Roux C."/>
            <person name="Martin F.M."/>
            <person name="Corradi N."/>
        </authorList>
    </citation>
    <scope>NUCLEOTIDE SEQUENCE [LARGE SCALE GENOMIC DNA]</scope>
    <source>
        <strain evidence="2 3">C2</strain>
    </source>
</reference>
<evidence type="ECO:0000313" key="2">
    <source>
        <dbReference type="EMBL" id="PKK63522.1"/>
    </source>
</evidence>
<sequence>MKIVYSMRSEIKHFNILLVSPIDFSRIRNFCSVERDIYLSLNPVIHLEGNLSISPIKRKWIRSKLIKQNRSFHSLLMLKFGLGVIVIFLM</sequence>
<protein>
    <submittedName>
        <fullName evidence="2">Uncharacterized protein</fullName>
    </submittedName>
</protein>
<organism evidence="2 3">
    <name type="scientific">Rhizophagus irregularis</name>
    <dbReference type="NCBI Taxonomy" id="588596"/>
    <lineage>
        <taxon>Eukaryota</taxon>
        <taxon>Fungi</taxon>
        <taxon>Fungi incertae sedis</taxon>
        <taxon>Mucoromycota</taxon>
        <taxon>Glomeromycotina</taxon>
        <taxon>Glomeromycetes</taxon>
        <taxon>Glomerales</taxon>
        <taxon>Glomeraceae</taxon>
        <taxon>Rhizophagus</taxon>
    </lineage>
</organism>
<dbReference type="AlphaFoldDB" id="A0A2N1MPH4"/>
<name>A0A2N1MPH4_9GLOM</name>
<keyword evidence="1" id="KW-0812">Transmembrane</keyword>
<dbReference type="VEuPathDB" id="FungiDB:FUN_017747"/>
<keyword evidence="1" id="KW-0472">Membrane</keyword>
<dbReference type="EMBL" id="LLXL01001634">
    <property type="protein sequence ID" value="PKK63522.1"/>
    <property type="molecule type" value="Genomic_DNA"/>
</dbReference>
<dbReference type="Proteomes" id="UP000233469">
    <property type="component" value="Unassembled WGS sequence"/>
</dbReference>